<keyword evidence="11" id="KW-1185">Reference proteome</keyword>
<evidence type="ECO:0000256" key="4">
    <source>
        <dbReference type="ARBA" id="ARBA00022857"/>
    </source>
</evidence>
<dbReference type="Gene3D" id="3.30.360.10">
    <property type="entry name" value="Dihydrodipicolinate Reductase, domain 2"/>
    <property type="match status" value="1"/>
</dbReference>
<comment type="catalytic activity">
    <reaction evidence="7">
        <text>D-glucose 6-phosphate + NADP(+) = 6-phospho-D-glucono-1,5-lactone + NADPH + H(+)</text>
        <dbReference type="Rhea" id="RHEA:15841"/>
        <dbReference type="ChEBI" id="CHEBI:15378"/>
        <dbReference type="ChEBI" id="CHEBI:57783"/>
        <dbReference type="ChEBI" id="CHEBI:57955"/>
        <dbReference type="ChEBI" id="CHEBI:58349"/>
        <dbReference type="ChEBI" id="CHEBI:61548"/>
        <dbReference type="EC" id="1.1.1.49"/>
    </reaction>
</comment>
<evidence type="ECO:0000256" key="6">
    <source>
        <dbReference type="ARBA" id="ARBA00023277"/>
    </source>
</evidence>
<dbReference type="EMBL" id="VJMJ01000084">
    <property type="protein sequence ID" value="KAF0737520.1"/>
    <property type="molecule type" value="Genomic_DNA"/>
</dbReference>
<dbReference type="GO" id="GO:0006006">
    <property type="term" value="P:glucose metabolic process"/>
    <property type="evidence" value="ECO:0007669"/>
    <property type="project" value="UniProtKB-KW"/>
</dbReference>
<dbReference type="HAMAP" id="MF_00966">
    <property type="entry name" value="G6PD"/>
    <property type="match status" value="1"/>
</dbReference>
<dbReference type="InterPro" id="IPR022675">
    <property type="entry name" value="G6P_DH_C"/>
</dbReference>
<dbReference type="UniPathway" id="UPA00115">
    <property type="reaction ID" value="UER00408"/>
</dbReference>
<dbReference type="SUPFAM" id="SSF51735">
    <property type="entry name" value="NAD(P)-binding Rossmann-fold domains"/>
    <property type="match status" value="1"/>
</dbReference>
<proteinExistence type="inferred from homology"/>
<gene>
    <name evidence="10" type="ORF">Ae201684_006677</name>
</gene>
<dbReference type="Gene3D" id="3.40.50.720">
    <property type="entry name" value="NAD(P)-binding Rossmann-like Domain"/>
    <property type="match status" value="1"/>
</dbReference>
<dbReference type="VEuPathDB" id="FungiDB:AeMF1_015562"/>
<evidence type="ECO:0000313" key="11">
    <source>
        <dbReference type="Proteomes" id="UP000481153"/>
    </source>
</evidence>
<dbReference type="PANTHER" id="PTHR23429:SF0">
    <property type="entry name" value="GLUCOSE-6-PHOSPHATE 1-DEHYDROGENASE"/>
    <property type="match status" value="1"/>
</dbReference>
<protein>
    <recommendedName>
        <fullName evidence="7">Glucose-6-phosphate 1-dehydrogenase</fullName>
        <ecNumber evidence="7">1.1.1.49</ecNumber>
    </recommendedName>
</protein>
<dbReference type="Pfam" id="PF00479">
    <property type="entry name" value="G6PD_N"/>
    <property type="match status" value="1"/>
</dbReference>
<keyword evidence="4 7" id="KW-0521">NADP</keyword>
<dbReference type="PRINTS" id="PR00079">
    <property type="entry name" value="G6PDHDRGNASE"/>
</dbReference>
<dbReference type="InterPro" id="IPR001282">
    <property type="entry name" value="G6P_DH"/>
</dbReference>
<dbReference type="AlphaFoldDB" id="A0A6G0XBQ4"/>
<keyword evidence="5 7" id="KW-0560">Oxidoreductase</keyword>
<name>A0A6G0XBQ4_9STRA</name>
<feature type="domain" description="Glucose-6-phosphate dehydrogenase NAD-binding" evidence="8">
    <location>
        <begin position="19"/>
        <end position="194"/>
    </location>
</feature>
<evidence type="ECO:0000259" key="9">
    <source>
        <dbReference type="Pfam" id="PF02781"/>
    </source>
</evidence>
<evidence type="ECO:0000256" key="3">
    <source>
        <dbReference type="ARBA" id="ARBA00022526"/>
    </source>
</evidence>
<keyword evidence="6 7" id="KW-0119">Carbohydrate metabolism</keyword>
<dbReference type="InterPro" id="IPR019796">
    <property type="entry name" value="G6P_DH_AS"/>
</dbReference>
<evidence type="ECO:0000256" key="1">
    <source>
        <dbReference type="ARBA" id="ARBA00004937"/>
    </source>
</evidence>
<dbReference type="PIRSF" id="PIRSF000110">
    <property type="entry name" value="G6PD"/>
    <property type="match status" value="1"/>
</dbReference>
<dbReference type="PANTHER" id="PTHR23429">
    <property type="entry name" value="GLUCOSE-6-PHOSPHATE 1-DEHYDROGENASE G6PD"/>
    <property type="match status" value="1"/>
</dbReference>
<evidence type="ECO:0000256" key="5">
    <source>
        <dbReference type="ARBA" id="ARBA00023002"/>
    </source>
</evidence>
<dbReference type="PROSITE" id="PS00069">
    <property type="entry name" value="G6P_DEHYDROGENASE"/>
    <property type="match status" value="1"/>
</dbReference>
<comment type="function">
    <text evidence="7">Catalyzes the rate-limiting step of the oxidative pentose-phosphate pathway, which represents a route for the dissimilation of carbohydrates besides glycolysis.</text>
</comment>
<dbReference type="GO" id="GO:0050661">
    <property type="term" value="F:NADP binding"/>
    <property type="evidence" value="ECO:0007669"/>
    <property type="project" value="InterPro"/>
</dbReference>
<feature type="domain" description="Glucose-6-phosphate dehydrogenase C-terminal" evidence="9">
    <location>
        <begin position="197"/>
        <end position="489"/>
    </location>
</feature>
<comment type="caution">
    <text evidence="10">The sequence shown here is derived from an EMBL/GenBank/DDBJ whole genome shotgun (WGS) entry which is preliminary data.</text>
</comment>
<comment type="similarity">
    <text evidence="2 7">Belongs to the glucose-6-phosphate dehydrogenase family.</text>
</comment>
<dbReference type="GO" id="GO:0004345">
    <property type="term" value="F:glucose-6-phosphate dehydrogenase activity"/>
    <property type="evidence" value="ECO:0007669"/>
    <property type="project" value="UniProtKB-EC"/>
</dbReference>
<organism evidence="10 11">
    <name type="scientific">Aphanomyces euteiches</name>
    <dbReference type="NCBI Taxonomy" id="100861"/>
    <lineage>
        <taxon>Eukaryota</taxon>
        <taxon>Sar</taxon>
        <taxon>Stramenopiles</taxon>
        <taxon>Oomycota</taxon>
        <taxon>Saprolegniomycetes</taxon>
        <taxon>Saprolegniales</taxon>
        <taxon>Verrucalvaceae</taxon>
        <taxon>Aphanomyces</taxon>
    </lineage>
</organism>
<dbReference type="InterPro" id="IPR036291">
    <property type="entry name" value="NAD(P)-bd_dom_sf"/>
</dbReference>
<evidence type="ECO:0000259" key="8">
    <source>
        <dbReference type="Pfam" id="PF00479"/>
    </source>
</evidence>
<dbReference type="Pfam" id="PF02781">
    <property type="entry name" value="G6PD_C"/>
    <property type="match status" value="1"/>
</dbReference>
<dbReference type="Proteomes" id="UP000481153">
    <property type="component" value="Unassembled WGS sequence"/>
</dbReference>
<dbReference type="GO" id="GO:0009051">
    <property type="term" value="P:pentose-phosphate shunt, oxidative branch"/>
    <property type="evidence" value="ECO:0007669"/>
    <property type="project" value="TreeGrafter"/>
</dbReference>
<sequence length="503" mass="56572">MATSKAHTEYMKQSLTILVVGASGDLAKKKTYPSLLELFVHNFLPKHTIICGYARSHKTDDEFRAFLSPFLKTKDERKKLQFLQMCTYRQGGYDSVADVGKVSTELRALEKSTGLSVHNRLFYFAIPPNVFVPAGSAIKGAALSTTGWNRLIVEKPFGHDLESCVDLCQAMGALYSEDEIYRIDHYLGKEMVQNLLLLRFSNSTLEPMWNRNHISSVTITFKEDIGTMGRGGYFDSYGIIRDVMQNHLLQVLSLVAMEPPVRCVGDNHANFVRDEKVKVLRCIEPVQLDDVVLGQYISNGKEPGYLDDKTVPKGSKAPTFCSLVLRVNNSRWEGVPFIMKAGKALDERKAEVRIQFKEAPGAAQMFPNANIPRNALVLRLQPNEAVYLKTNVKSPGLRTVPMASELDLSYAARYADTHMPDAYTRLLLDVLRGYQSMFVRDDELIAAWSIFTPLLQEIDAKQIKPLPYVFGSRGPAESDALTAKHGFIYHQGDYKWQPTKSKL</sequence>
<dbReference type="EC" id="1.1.1.49" evidence="7"/>
<evidence type="ECO:0000256" key="2">
    <source>
        <dbReference type="ARBA" id="ARBA00009975"/>
    </source>
</evidence>
<dbReference type="NCBIfam" id="TIGR00871">
    <property type="entry name" value="zwf"/>
    <property type="match status" value="1"/>
</dbReference>
<keyword evidence="3 7" id="KW-0313">Glucose metabolism</keyword>
<evidence type="ECO:0000256" key="7">
    <source>
        <dbReference type="RuleBase" id="RU362120"/>
    </source>
</evidence>
<dbReference type="SUPFAM" id="SSF55347">
    <property type="entry name" value="Glyceraldehyde-3-phosphate dehydrogenase-like, C-terminal domain"/>
    <property type="match status" value="1"/>
</dbReference>
<dbReference type="InterPro" id="IPR022674">
    <property type="entry name" value="G6P_DH_NAD-bd"/>
</dbReference>
<reference evidence="10 11" key="1">
    <citation type="submission" date="2019-07" db="EMBL/GenBank/DDBJ databases">
        <title>Genomics analysis of Aphanomyces spp. identifies a new class of oomycete effector associated with host adaptation.</title>
        <authorList>
            <person name="Gaulin E."/>
        </authorList>
    </citation>
    <scope>NUCLEOTIDE SEQUENCE [LARGE SCALE GENOMIC DNA]</scope>
    <source>
        <strain evidence="10 11">ATCC 201684</strain>
    </source>
</reference>
<evidence type="ECO:0000313" key="10">
    <source>
        <dbReference type="EMBL" id="KAF0737520.1"/>
    </source>
</evidence>
<accession>A0A6G0XBQ4</accession>
<comment type="pathway">
    <text evidence="1 7">Carbohydrate degradation; pentose phosphate pathway; D-ribulose 5-phosphate from D-glucose 6-phosphate (oxidative stage): step 1/3.</text>
</comment>